<reference evidence="3 4" key="1">
    <citation type="submission" date="2015-11" db="EMBL/GenBank/DDBJ databases">
        <title>Draft genome of Sulfurovum riftiae 1812E, a member of the Epsilonproteobacteria isolated from the tube of the deep-sea hydrothermal vent tubewom Riftia pachyptila.</title>
        <authorList>
            <person name="Vetriani C."/>
            <person name="Giovannelli D."/>
        </authorList>
    </citation>
    <scope>NUCLEOTIDE SEQUENCE [LARGE SCALE GENOMIC DNA]</scope>
    <source>
        <strain evidence="3 4">1812E</strain>
    </source>
</reference>
<gene>
    <name evidence="3" type="ORF">AS592_07580</name>
</gene>
<dbReference type="Proteomes" id="UP000075359">
    <property type="component" value="Unassembled WGS sequence"/>
</dbReference>
<proteinExistence type="predicted"/>
<dbReference type="STRING" id="1630136.AS592_07580"/>
<feature type="signal peptide" evidence="1">
    <location>
        <begin position="1"/>
        <end position="30"/>
    </location>
</feature>
<dbReference type="Gene3D" id="3.60.21.10">
    <property type="match status" value="1"/>
</dbReference>
<dbReference type="Gene3D" id="2.60.40.10">
    <property type="entry name" value="Immunoglobulins"/>
    <property type="match status" value="1"/>
</dbReference>
<evidence type="ECO:0000256" key="1">
    <source>
        <dbReference type="SAM" id="SignalP"/>
    </source>
</evidence>
<dbReference type="AlphaFoldDB" id="A0A151CGL9"/>
<dbReference type="InterPro" id="IPR013783">
    <property type="entry name" value="Ig-like_fold"/>
</dbReference>
<dbReference type="PROSITE" id="PS50853">
    <property type="entry name" value="FN3"/>
    <property type="match status" value="1"/>
</dbReference>
<dbReference type="InterPro" id="IPR004843">
    <property type="entry name" value="Calcineurin-like_PHP"/>
</dbReference>
<protein>
    <recommendedName>
        <fullName evidence="2">Fibronectin type-III domain-containing protein</fullName>
    </recommendedName>
</protein>
<comment type="caution">
    <text evidence="3">The sequence shown here is derived from an EMBL/GenBank/DDBJ whole genome shotgun (WGS) entry which is preliminary data.</text>
</comment>
<dbReference type="CDD" id="cd00063">
    <property type="entry name" value="FN3"/>
    <property type="match status" value="1"/>
</dbReference>
<keyword evidence="4" id="KW-1185">Reference proteome</keyword>
<evidence type="ECO:0000259" key="2">
    <source>
        <dbReference type="PROSITE" id="PS50853"/>
    </source>
</evidence>
<dbReference type="InterPro" id="IPR029052">
    <property type="entry name" value="Metallo-depent_PP-like"/>
</dbReference>
<dbReference type="SMART" id="SM00060">
    <property type="entry name" value="FN3"/>
    <property type="match status" value="1"/>
</dbReference>
<dbReference type="PANTHER" id="PTHR14795:SF0">
    <property type="entry name" value="TRANSMEMBRANE PROTEIN 62"/>
    <property type="match status" value="1"/>
</dbReference>
<dbReference type="RefSeq" id="WP_067329867.1">
    <property type="nucleotide sequence ID" value="NZ_LNKT01000012.1"/>
</dbReference>
<dbReference type="Pfam" id="PF00041">
    <property type="entry name" value="fn3"/>
    <property type="match status" value="1"/>
</dbReference>
<accession>A0A151CGL9</accession>
<dbReference type="SUPFAM" id="SSF49265">
    <property type="entry name" value="Fibronectin type III"/>
    <property type="match status" value="1"/>
</dbReference>
<organism evidence="3 4">
    <name type="scientific">Sulfurovum riftiae</name>
    <dbReference type="NCBI Taxonomy" id="1630136"/>
    <lineage>
        <taxon>Bacteria</taxon>
        <taxon>Pseudomonadati</taxon>
        <taxon>Campylobacterota</taxon>
        <taxon>Epsilonproteobacteria</taxon>
        <taxon>Campylobacterales</taxon>
        <taxon>Sulfurovaceae</taxon>
        <taxon>Sulfurovum</taxon>
    </lineage>
</organism>
<dbReference type="InterPro" id="IPR003961">
    <property type="entry name" value="FN3_dom"/>
</dbReference>
<keyword evidence="1" id="KW-0732">Signal</keyword>
<evidence type="ECO:0000313" key="4">
    <source>
        <dbReference type="Proteomes" id="UP000075359"/>
    </source>
</evidence>
<evidence type="ECO:0000313" key="3">
    <source>
        <dbReference type="EMBL" id="KYJ86678.1"/>
    </source>
</evidence>
<name>A0A151CGL9_9BACT</name>
<dbReference type="SUPFAM" id="SSF56300">
    <property type="entry name" value="Metallo-dependent phosphatases"/>
    <property type="match status" value="1"/>
</dbReference>
<feature type="domain" description="Fibronectin type-III" evidence="2">
    <location>
        <begin position="593"/>
        <end position="681"/>
    </location>
</feature>
<dbReference type="Pfam" id="PF00149">
    <property type="entry name" value="Metallophos"/>
    <property type="match status" value="1"/>
</dbReference>
<feature type="chain" id="PRO_5007578478" description="Fibronectin type-III domain-containing protein" evidence="1">
    <location>
        <begin position="31"/>
        <end position="765"/>
    </location>
</feature>
<dbReference type="PANTHER" id="PTHR14795">
    <property type="entry name" value="HELICASE RELATED"/>
    <property type="match status" value="1"/>
</dbReference>
<dbReference type="EMBL" id="LNKT01000012">
    <property type="protein sequence ID" value="KYJ86678.1"/>
    <property type="molecule type" value="Genomic_DNA"/>
</dbReference>
<dbReference type="GO" id="GO:0016787">
    <property type="term" value="F:hydrolase activity"/>
    <property type="evidence" value="ECO:0007669"/>
    <property type="project" value="InterPro"/>
</dbReference>
<dbReference type="InterPro" id="IPR036116">
    <property type="entry name" value="FN3_sf"/>
</dbReference>
<sequence length="765" mass="82609">MSSSRTRNWRNTLSSMGIALVIFSSIAGWAGDPTSAAYCQENDRIFWFVTITDTHIGTSGSQDTDNLSWVVHEGKNVINPSFIILAGDITDSTDGNLLGYPNGPYQSEWDQYRATLDMAHTGINAGNFFDIPGNHDAYSDADFSYYLNNSVQGSATGRTQVSWTRQFSYGTYHFLGVNTSANDGSAFSLFFPYGDYAGLDTAELSYIGSELALHSDAELTFIFGHHPMKATGNSEDTWIFYGASELASLMESYGVSSYLYGHTHRFSESFFTGDVEYETATPYQIAPGVFYTNIASLGKSSDNHFNITAVDCNGISMVTRAIGIWPAVIITAPMDRNLGKPANPLLQYTVPNGPGNPLRALLFDPDTSVCTAEYRIDGSPIWHPMDRVPANPNLWEGSWDSSGLSEGDHIIEVRATGSEGTIRTDSVTVYVEGESSVPYVDQFVSGEVPVSGTVSNSFSDTATLDGIYETITERVSVGKPSKRYSYLEHIWTIPVEAGTTMTFFAQLQPSASMDGDAFAFAYSTDNVHYTPMFTTSGPDLMQYSANLPASINGTLYIKVTDTDRTAGNKALDSIAVDHLYVRTGFEAGEVPASPSGLTATAVSSTQINLSWNDNSDNEFGFRIERLDASGWIEAGIVGADVQTYADTGLQPSTAYTYRVSAYNNNGDSAYSNESTATTEAGAAISLDVQTSKVRGSYIADIAWSDATSDSVDIYKNGALLTTVANSISGNNSYSDPLGKKPSGSYTYQVCEASSSNCSETVTVSF</sequence>